<evidence type="ECO:0000256" key="3">
    <source>
        <dbReference type="SAM" id="MobiDB-lite"/>
    </source>
</evidence>
<dbReference type="SUPFAM" id="SSF111384">
    <property type="entry name" value="OmpH-like"/>
    <property type="match status" value="1"/>
</dbReference>
<evidence type="ECO:0000313" key="5">
    <source>
        <dbReference type="EMBL" id="KEQ30432.1"/>
    </source>
</evidence>
<evidence type="ECO:0000256" key="2">
    <source>
        <dbReference type="ARBA" id="ARBA00022729"/>
    </source>
</evidence>
<comment type="caution">
    <text evidence="5">The sequence shown here is derived from an EMBL/GenBank/DDBJ whole genome shotgun (WGS) entry which is preliminary data.</text>
</comment>
<keyword evidence="6" id="KW-1185">Reference proteome</keyword>
<dbReference type="Gene3D" id="3.30.910.20">
    <property type="entry name" value="Skp domain"/>
    <property type="match status" value="1"/>
</dbReference>
<name>A0A081PIA9_9SPHI</name>
<organism evidence="5 6">
    <name type="scientific">Pedobacter antarcticus 4BY</name>
    <dbReference type="NCBI Taxonomy" id="1358423"/>
    <lineage>
        <taxon>Bacteria</taxon>
        <taxon>Pseudomonadati</taxon>
        <taxon>Bacteroidota</taxon>
        <taxon>Sphingobacteriia</taxon>
        <taxon>Sphingobacteriales</taxon>
        <taxon>Sphingobacteriaceae</taxon>
        <taxon>Pedobacter</taxon>
    </lineage>
</organism>
<protein>
    <submittedName>
        <fullName evidence="5">Outer membrane chaperone Skp</fullName>
    </submittedName>
</protein>
<dbReference type="InterPro" id="IPR024930">
    <property type="entry name" value="Skp_dom_sf"/>
</dbReference>
<feature type="signal peptide" evidence="4">
    <location>
        <begin position="1"/>
        <end position="22"/>
    </location>
</feature>
<proteinExistence type="inferred from homology"/>
<gene>
    <name evidence="5" type="ORF">N180_14915</name>
</gene>
<dbReference type="RefSeq" id="WP_037439857.1">
    <property type="nucleotide sequence ID" value="NZ_JNFF01000041.1"/>
</dbReference>
<evidence type="ECO:0000256" key="1">
    <source>
        <dbReference type="ARBA" id="ARBA00009091"/>
    </source>
</evidence>
<dbReference type="Proteomes" id="UP000028007">
    <property type="component" value="Unassembled WGS sequence"/>
</dbReference>
<dbReference type="Pfam" id="PF03938">
    <property type="entry name" value="OmpH"/>
    <property type="match status" value="1"/>
</dbReference>
<dbReference type="PANTHER" id="PTHR35089">
    <property type="entry name" value="CHAPERONE PROTEIN SKP"/>
    <property type="match status" value="1"/>
</dbReference>
<accession>A0A081PIA9</accession>
<dbReference type="EMBL" id="JNFF01000041">
    <property type="protein sequence ID" value="KEQ30432.1"/>
    <property type="molecule type" value="Genomic_DNA"/>
</dbReference>
<evidence type="ECO:0000313" key="6">
    <source>
        <dbReference type="Proteomes" id="UP000028007"/>
    </source>
</evidence>
<dbReference type="GO" id="GO:0050821">
    <property type="term" value="P:protein stabilization"/>
    <property type="evidence" value="ECO:0007669"/>
    <property type="project" value="TreeGrafter"/>
</dbReference>
<dbReference type="AlphaFoldDB" id="A0A081PIA9"/>
<dbReference type="GO" id="GO:0051082">
    <property type="term" value="F:unfolded protein binding"/>
    <property type="evidence" value="ECO:0007669"/>
    <property type="project" value="InterPro"/>
</dbReference>
<keyword evidence="2 4" id="KW-0732">Signal</keyword>
<dbReference type="InterPro" id="IPR005632">
    <property type="entry name" value="Chaperone_Skp"/>
</dbReference>
<dbReference type="OrthoDB" id="1493259at2"/>
<feature type="region of interest" description="Disordered" evidence="3">
    <location>
        <begin position="98"/>
        <end position="117"/>
    </location>
</feature>
<dbReference type="PANTHER" id="PTHR35089:SF1">
    <property type="entry name" value="CHAPERONE PROTEIN SKP"/>
    <property type="match status" value="1"/>
</dbReference>
<dbReference type="SMART" id="SM00935">
    <property type="entry name" value="OmpH"/>
    <property type="match status" value="1"/>
</dbReference>
<dbReference type="GO" id="GO:0005829">
    <property type="term" value="C:cytosol"/>
    <property type="evidence" value="ECO:0007669"/>
    <property type="project" value="TreeGrafter"/>
</dbReference>
<evidence type="ECO:0000256" key="4">
    <source>
        <dbReference type="SAM" id="SignalP"/>
    </source>
</evidence>
<reference evidence="5 6" key="1">
    <citation type="journal article" date="1992" name="Int. J. Syst. Bacteriol.">
        <title>Sphingobacterium antarcticus sp. nov. a Psychrotrophic Bacterium from the Soils of Schirmacher Oasis, Antarctica.</title>
        <authorList>
            <person name="Shivaji S."/>
            <person name="Ray M.K."/>
            <person name="Rao N.S."/>
            <person name="Saiserr L."/>
            <person name="Jagannadham M.V."/>
            <person name="Kumar G.S."/>
            <person name="Reddy G."/>
            <person name="Bhargava P.M."/>
        </authorList>
    </citation>
    <scope>NUCLEOTIDE SEQUENCE [LARGE SCALE GENOMIC DNA]</scope>
    <source>
        <strain evidence="5 6">4BY</strain>
    </source>
</reference>
<comment type="similarity">
    <text evidence="1">Belongs to the Skp family.</text>
</comment>
<feature type="chain" id="PRO_5001761850" evidence="4">
    <location>
        <begin position="23"/>
        <end position="201"/>
    </location>
</feature>
<sequence>MNNKSFKLGTLATAVALVSVMASCQNKDNGAATGSTAKTETASVKSGEPIVYVDSDSLLTKYQYFKDLKVKLDAKSKSAQTDLASKQQAFQREVAQYQQSQNTMPADQRASTEERLGRKQQELQTYQQNAGAALQNEQAEEQEKLYNKIADYLKVYAKGKGYKMVLTYQKGNSAILFADASLDVTSEVIVGLNEGYKSDKK</sequence>
<dbReference type="PROSITE" id="PS51257">
    <property type="entry name" value="PROKAR_LIPOPROTEIN"/>
    <property type="match status" value="1"/>
</dbReference>
<dbReference type="eggNOG" id="COG2825">
    <property type="taxonomic scope" value="Bacteria"/>
</dbReference>